<comment type="caution">
    <text evidence="2">The sequence shown here is derived from an EMBL/GenBank/DDBJ whole genome shotgun (WGS) entry which is preliminary data.</text>
</comment>
<dbReference type="Pfam" id="PF04575">
    <property type="entry name" value="SlipAM"/>
    <property type="match status" value="1"/>
</dbReference>
<dbReference type="EMBL" id="QKZQ01000023">
    <property type="protein sequence ID" value="PZX37021.1"/>
    <property type="molecule type" value="Genomic_DNA"/>
</dbReference>
<gene>
    <name evidence="2" type="ORF">LY56_03255</name>
</gene>
<protein>
    <submittedName>
        <fullName evidence="2">Uncharacterized protein DUF560</fullName>
    </submittedName>
</protein>
<dbReference type="AlphaFoldDB" id="A0A2W7PL74"/>
<organism evidence="2 3">
    <name type="scientific">Roseinatronobacter thiooxidans</name>
    <dbReference type="NCBI Taxonomy" id="121821"/>
    <lineage>
        <taxon>Bacteria</taxon>
        <taxon>Pseudomonadati</taxon>
        <taxon>Pseudomonadota</taxon>
        <taxon>Alphaproteobacteria</taxon>
        <taxon>Rhodobacterales</taxon>
        <taxon>Paracoccaceae</taxon>
        <taxon>Roseinatronobacter</taxon>
    </lineage>
</organism>
<sequence>MISLNWTHWVTCLLAGVRVIWRACCLPQFRACALAGLAIFASLAPTGLSAQAGTEGAQHSLAALNRQVSANPADPDARLRLAIALLQSGAQDRARFHLLQVRAAPLSADDRAQLDALLARIEAQRDREGWLRFAIVPETNPAQRTDTDTIWIGGLPFRLNPSAQAARATGLHIDAGAALMPQVAQGLRLRIGARVSARLYEDRALHDITLRGDVGFQGQTMAGHDWQITGSVARRSLGGRSFGQGVGVHLSWSQRLGHASLLRLRAEAVDWRFANHPSLDGPRLSASVEMRHALRTDLFVTGTAAISRVSARAGHEAGRSLRVGLGAQQSFAGGLMLGADAFVQDHRRDDRDPLFGIMRKDMTSGFGLRAMHRDVTLGKYIPVIEASSTRQRSNSALHTWRNTRVSVSLTRSF</sequence>
<proteinExistence type="predicted"/>
<evidence type="ECO:0000313" key="3">
    <source>
        <dbReference type="Proteomes" id="UP000249364"/>
    </source>
</evidence>
<feature type="domain" description="Surface lipoprotein assembly modifier C-terminal" evidence="1">
    <location>
        <begin position="163"/>
        <end position="413"/>
    </location>
</feature>
<reference evidence="2 3" key="1">
    <citation type="submission" date="2018-06" db="EMBL/GenBank/DDBJ databases">
        <title>Genomic Encyclopedia of Archaeal and Bacterial Type Strains, Phase II (KMG-II): from individual species to whole genera.</title>
        <authorList>
            <person name="Goeker M."/>
        </authorList>
    </citation>
    <scope>NUCLEOTIDE SEQUENCE [LARGE SCALE GENOMIC DNA]</scope>
    <source>
        <strain evidence="2 3">DSM 13087</strain>
    </source>
</reference>
<accession>A0A2W7PL74</accession>
<name>A0A2W7PL74_9RHOB</name>
<evidence type="ECO:0000313" key="2">
    <source>
        <dbReference type="EMBL" id="PZX37021.1"/>
    </source>
</evidence>
<keyword evidence="3" id="KW-1185">Reference proteome</keyword>
<dbReference type="InterPro" id="IPR007655">
    <property type="entry name" value="Slam_C"/>
</dbReference>
<dbReference type="Proteomes" id="UP000249364">
    <property type="component" value="Unassembled WGS sequence"/>
</dbReference>
<dbReference type="STRING" id="121821.GCA_001870675_01388"/>
<evidence type="ECO:0000259" key="1">
    <source>
        <dbReference type="Pfam" id="PF04575"/>
    </source>
</evidence>